<dbReference type="AlphaFoldDB" id="A0AAW5QBT3"/>
<keyword evidence="1" id="KW-0732">Signal</keyword>
<dbReference type="RefSeq" id="WP_070722311.1">
    <property type="nucleotide sequence ID" value="NZ_JALXLT010000060.1"/>
</dbReference>
<protein>
    <submittedName>
        <fullName evidence="2">DUF2993 domain-containing protein</fullName>
    </submittedName>
</protein>
<dbReference type="EMBL" id="JALXTC010000066">
    <property type="protein sequence ID" value="MCT2118577.1"/>
    <property type="molecule type" value="Genomic_DNA"/>
</dbReference>
<feature type="chain" id="PRO_5043868281" evidence="1">
    <location>
        <begin position="24"/>
        <end position="245"/>
    </location>
</feature>
<sequence length="245" mass="24090">MRIPRPALVAVAAVPVVACGAFAAEAVYASRIEADLSTRIAAPGEVGVPSVKIGGAPGSRWVAPDTLASAAIRIEGVERPGLGPVAVEAAATDVRVPGDPGAPPTAPEATISVQITGDSLGPALGMRDVLVGAADDPSLAGGTEHRARVTGTIEGTDTRVSAFVDLVVDARGAHLVPVAPATGPAGFPDGDGELALRRTALTLEPDVLPLGATVEELTVTGGTITAAGAAARGGAPLDGLARPGH</sequence>
<evidence type="ECO:0000313" key="2">
    <source>
        <dbReference type="EMBL" id="MCT2118577.1"/>
    </source>
</evidence>
<evidence type="ECO:0000313" key="3">
    <source>
        <dbReference type="Proteomes" id="UP001206890"/>
    </source>
</evidence>
<proteinExistence type="predicted"/>
<comment type="caution">
    <text evidence="2">The sequence shown here is derived from an EMBL/GenBank/DDBJ whole genome shotgun (WGS) entry which is preliminary data.</text>
</comment>
<reference evidence="2" key="1">
    <citation type="submission" date="2022-04" db="EMBL/GenBank/DDBJ databases">
        <title>Human microbiome associated bacterial genomes.</title>
        <authorList>
            <person name="Sandstrom S."/>
            <person name="Salamzade R."/>
            <person name="Kalan L.R."/>
        </authorList>
    </citation>
    <scope>NUCLEOTIDE SEQUENCE</scope>
    <source>
        <strain evidence="2">P3-SID1762</strain>
    </source>
</reference>
<accession>A0AAW5QBT3</accession>
<dbReference type="Proteomes" id="UP001206890">
    <property type="component" value="Unassembled WGS sequence"/>
</dbReference>
<name>A0AAW5QBT3_9ACTN</name>
<feature type="signal peptide" evidence="1">
    <location>
        <begin position="1"/>
        <end position="23"/>
    </location>
</feature>
<gene>
    <name evidence="2" type="ORF">M3D93_12590</name>
</gene>
<organism evidence="2 3">
    <name type="scientific">Dietzia cinnamea</name>
    <dbReference type="NCBI Taxonomy" id="321318"/>
    <lineage>
        <taxon>Bacteria</taxon>
        <taxon>Bacillati</taxon>
        <taxon>Actinomycetota</taxon>
        <taxon>Actinomycetes</taxon>
        <taxon>Mycobacteriales</taxon>
        <taxon>Dietziaceae</taxon>
        <taxon>Dietzia</taxon>
    </lineage>
</organism>
<evidence type="ECO:0000256" key="1">
    <source>
        <dbReference type="SAM" id="SignalP"/>
    </source>
</evidence>